<evidence type="ECO:0000313" key="4">
    <source>
        <dbReference type="Proteomes" id="UP000253370"/>
    </source>
</evidence>
<reference evidence="3 4" key="1">
    <citation type="submission" date="2018-07" db="EMBL/GenBank/DDBJ databases">
        <title>Rhodosalinus sp. strain E84T genomic sequence and assembly.</title>
        <authorList>
            <person name="Liu Z.-W."/>
            <person name="Lu D.-C."/>
        </authorList>
    </citation>
    <scope>NUCLEOTIDE SEQUENCE [LARGE SCALE GENOMIC DNA]</scope>
    <source>
        <strain evidence="3 4">E84</strain>
    </source>
</reference>
<dbReference type="Pfam" id="PF13519">
    <property type="entry name" value="VWA_2"/>
    <property type="match status" value="1"/>
</dbReference>
<dbReference type="Gene3D" id="3.40.50.410">
    <property type="entry name" value="von Willebrand factor, type A domain"/>
    <property type="match status" value="1"/>
</dbReference>
<comment type="caution">
    <text evidence="3">The sequence shown here is derived from an EMBL/GenBank/DDBJ whole genome shotgun (WGS) entry which is preliminary data.</text>
</comment>
<protein>
    <recommendedName>
        <fullName evidence="2">VWFA domain-containing protein</fullName>
    </recommendedName>
</protein>
<feature type="compositionally biased region" description="Low complexity" evidence="1">
    <location>
        <begin position="1"/>
        <end position="25"/>
    </location>
</feature>
<organism evidence="3 4">
    <name type="scientific">Rhodosalinus halophilus</name>
    <dbReference type="NCBI Taxonomy" id="2259333"/>
    <lineage>
        <taxon>Bacteria</taxon>
        <taxon>Pseudomonadati</taxon>
        <taxon>Pseudomonadota</taxon>
        <taxon>Alphaproteobacteria</taxon>
        <taxon>Rhodobacterales</taxon>
        <taxon>Paracoccaceae</taxon>
        <taxon>Rhodosalinus</taxon>
    </lineage>
</organism>
<dbReference type="InterPro" id="IPR036465">
    <property type="entry name" value="vWFA_dom_sf"/>
</dbReference>
<gene>
    <name evidence="3" type="ORF">DRV85_09840</name>
</gene>
<name>A0A365U803_9RHOB</name>
<dbReference type="SMART" id="SM00327">
    <property type="entry name" value="VWA"/>
    <property type="match status" value="1"/>
</dbReference>
<feature type="region of interest" description="Disordered" evidence="1">
    <location>
        <begin position="1"/>
        <end position="41"/>
    </location>
</feature>
<dbReference type="SUPFAM" id="SSF53300">
    <property type="entry name" value="vWA-like"/>
    <property type="match status" value="1"/>
</dbReference>
<keyword evidence="4" id="KW-1185">Reference proteome</keyword>
<feature type="domain" description="VWFA" evidence="2">
    <location>
        <begin position="105"/>
        <end position="279"/>
    </location>
</feature>
<evidence type="ECO:0000256" key="1">
    <source>
        <dbReference type="SAM" id="MobiDB-lite"/>
    </source>
</evidence>
<proteinExistence type="predicted"/>
<evidence type="ECO:0000259" key="2">
    <source>
        <dbReference type="PROSITE" id="PS50234"/>
    </source>
</evidence>
<dbReference type="AlphaFoldDB" id="A0A365U803"/>
<sequence>MAASASTSLATSPRSAPTVSGSASRSSRRRCSPASVRAQSRSISMTASYRLRDLGQMPHAPSPASCDSDGRQDFRRQIVHANRILAGLLCLAALAGPAKAQDERTTMMILDGSGSMWGQIDGIPKIEIARDAVGRMLADWPEGRALGLMAYGHRREGDCEDIETLLAPGPLDRSAFEMALAGVTPRGKTPVGASVRAAARSVAENGAVVVVTDGLENCGADLCALGRELAEAGKGLTAHVIGFDVDDAGGQLACLAETTGGRYIPASDAESLTGALRQVSAPAPEPAGPLHVDEFDRAELGPDWTIDTPDPSGFIVDDGALVTMTVEPGYMGDAEDQPNVFRWTAAGFPEGDWDLSADFTARMGEVQTLGGRRAIVQVGRHADVDNTISVYVYRQGNSNDDLWLRLRAVSGGTETRAEVEIAGDLRGYDLAQILRDFEEKGARLTISKRGRDYVGRLAMNGWTMQEGGPEVIETDPIQVLRTTGDPALFAGTLGSEQTVAEFDRIEIVEVE</sequence>
<dbReference type="InterPro" id="IPR002035">
    <property type="entry name" value="VWF_A"/>
</dbReference>
<dbReference type="Proteomes" id="UP000253370">
    <property type="component" value="Unassembled WGS sequence"/>
</dbReference>
<accession>A0A365U803</accession>
<dbReference type="PROSITE" id="PS50234">
    <property type="entry name" value="VWFA"/>
    <property type="match status" value="1"/>
</dbReference>
<evidence type="ECO:0000313" key="3">
    <source>
        <dbReference type="EMBL" id="RBI84958.1"/>
    </source>
</evidence>
<dbReference type="EMBL" id="QNTQ01000008">
    <property type="protein sequence ID" value="RBI84958.1"/>
    <property type="molecule type" value="Genomic_DNA"/>
</dbReference>